<gene>
    <name evidence="2" type="ORF">URODEC1_LOCUS28454</name>
</gene>
<reference evidence="3" key="1">
    <citation type="submission" date="2024-06" db="EMBL/GenBank/DDBJ databases">
        <authorList>
            <person name="Ryan C."/>
        </authorList>
    </citation>
    <scope>NUCLEOTIDE SEQUENCE [LARGE SCALE GENOMIC DNA]</scope>
</reference>
<protein>
    <recommendedName>
        <fullName evidence="4">RING-type domain-containing protein</fullName>
    </recommendedName>
</protein>
<reference evidence="2 3" key="2">
    <citation type="submission" date="2024-10" db="EMBL/GenBank/DDBJ databases">
        <authorList>
            <person name="Ryan C."/>
        </authorList>
    </citation>
    <scope>NUCLEOTIDE SEQUENCE [LARGE SCALE GENOMIC DNA]</scope>
</reference>
<keyword evidence="3" id="KW-1185">Reference proteome</keyword>
<evidence type="ECO:0000256" key="1">
    <source>
        <dbReference type="SAM" id="MobiDB-lite"/>
    </source>
</evidence>
<dbReference type="Gene3D" id="3.30.40.10">
    <property type="entry name" value="Zinc/RING finger domain, C3HC4 (zinc finger)"/>
    <property type="match status" value="1"/>
</dbReference>
<evidence type="ECO:0008006" key="4">
    <source>
        <dbReference type="Google" id="ProtNLM"/>
    </source>
</evidence>
<name>A0ABC8XW61_9POAL</name>
<dbReference type="InterPro" id="IPR013083">
    <property type="entry name" value="Znf_RING/FYVE/PHD"/>
</dbReference>
<accession>A0ABC8XW61</accession>
<organism evidence="2 3">
    <name type="scientific">Urochloa decumbens</name>
    <dbReference type="NCBI Taxonomy" id="240449"/>
    <lineage>
        <taxon>Eukaryota</taxon>
        <taxon>Viridiplantae</taxon>
        <taxon>Streptophyta</taxon>
        <taxon>Embryophyta</taxon>
        <taxon>Tracheophyta</taxon>
        <taxon>Spermatophyta</taxon>
        <taxon>Magnoliopsida</taxon>
        <taxon>Liliopsida</taxon>
        <taxon>Poales</taxon>
        <taxon>Poaceae</taxon>
        <taxon>PACMAD clade</taxon>
        <taxon>Panicoideae</taxon>
        <taxon>Panicodae</taxon>
        <taxon>Paniceae</taxon>
        <taxon>Melinidinae</taxon>
        <taxon>Urochloa</taxon>
    </lineage>
</organism>
<dbReference type="EMBL" id="OZ075125">
    <property type="protein sequence ID" value="CAL4934046.1"/>
    <property type="molecule type" value="Genomic_DNA"/>
</dbReference>
<dbReference type="AlphaFoldDB" id="A0ABC8XW61"/>
<sequence length="228" mass="24393">MACPVCRYPYFFDDICVYCACAAAAAAQSALLGQPRAPPPPLTFQGFEDRRCPCCPFFAGRPAEYPWRHVCRCDVCRFFLARACPDCASPQAGAVAASMDALGRLPPPPQPHHQQHPLGGLGTTRNLAHPSAPAAAWRPEGPPPQSSGVAASAGGHRRRIQCSPPASPLDYIAKPEHDDGWCPACLYNRAPTVFEPRTHVCVCEACIKADAAVCPVCANFGKGDSFDF</sequence>
<feature type="region of interest" description="Disordered" evidence="1">
    <location>
        <begin position="101"/>
        <end position="159"/>
    </location>
</feature>
<proteinExistence type="predicted"/>
<evidence type="ECO:0000313" key="3">
    <source>
        <dbReference type="Proteomes" id="UP001497457"/>
    </source>
</evidence>
<evidence type="ECO:0000313" key="2">
    <source>
        <dbReference type="EMBL" id="CAL4934046.1"/>
    </source>
</evidence>
<dbReference type="Proteomes" id="UP001497457">
    <property type="component" value="Chromosome 15b"/>
</dbReference>